<dbReference type="PROSITE" id="PS50245">
    <property type="entry name" value="CAP_GLY_2"/>
    <property type="match status" value="1"/>
</dbReference>
<evidence type="ECO:0000256" key="1">
    <source>
        <dbReference type="SAM" id="Coils"/>
    </source>
</evidence>
<dbReference type="Gene3D" id="2.30.30.190">
    <property type="entry name" value="CAP Gly-rich-like domain"/>
    <property type="match status" value="1"/>
</dbReference>
<feature type="coiled-coil region" evidence="1">
    <location>
        <begin position="92"/>
        <end position="137"/>
    </location>
</feature>
<dbReference type="VEuPathDB" id="MicrosporidiaDB:AEWR_060360"/>
<dbReference type="Pfam" id="PF01302">
    <property type="entry name" value="CAP_GLY"/>
    <property type="match status" value="1"/>
</dbReference>
<protein>
    <recommendedName>
        <fullName evidence="2">CAP-Gly domain-containing protein</fullName>
    </recommendedName>
</protein>
<proteinExistence type="predicted"/>
<feature type="domain" description="CAP-Gly" evidence="2">
    <location>
        <begin position="24"/>
        <end position="66"/>
    </location>
</feature>
<dbReference type="InterPro" id="IPR036859">
    <property type="entry name" value="CAP-Gly_dom_sf"/>
</dbReference>
<dbReference type="PANTHER" id="PTHR18916">
    <property type="entry name" value="DYNACTIN 1-RELATED MICROTUBULE-BINDING"/>
    <property type="match status" value="1"/>
</dbReference>
<keyword evidence="1" id="KW-0175">Coiled coil</keyword>
<organism evidence="3">
    <name type="scientific">Encephalitozoon cuniculi</name>
    <name type="common">Microsporidian parasite</name>
    <dbReference type="NCBI Taxonomy" id="6035"/>
    <lineage>
        <taxon>Eukaryota</taxon>
        <taxon>Fungi</taxon>
        <taxon>Fungi incertae sedis</taxon>
        <taxon>Microsporidia</taxon>
        <taxon>Unikaryonidae</taxon>
        <taxon>Encephalitozoon</taxon>
    </lineage>
</organism>
<evidence type="ECO:0000259" key="2">
    <source>
        <dbReference type="PROSITE" id="PS50245"/>
    </source>
</evidence>
<gene>
    <name evidence="3" type="ORF">ECU06_0410</name>
</gene>
<dbReference type="VEuPathDB" id="MicrosporidiaDB:ECU06_0410"/>
<dbReference type="AlphaFoldDB" id="M1JJU2"/>
<dbReference type="VEuPathDB" id="MicrosporidiaDB:M970_060360"/>
<name>M1JJU2_ENCCN</name>
<evidence type="ECO:0000313" key="3">
    <source>
        <dbReference type="EMBL" id="AGE95734.1"/>
    </source>
</evidence>
<accession>M1JJU2</accession>
<dbReference type="EMBL" id="KC513609">
    <property type="protein sequence ID" value="AGE95734.1"/>
    <property type="molecule type" value="Genomic_DNA"/>
</dbReference>
<dbReference type="SMART" id="SM01052">
    <property type="entry name" value="CAP_GLY"/>
    <property type="match status" value="1"/>
</dbReference>
<dbReference type="InterPro" id="IPR000938">
    <property type="entry name" value="CAP-Gly_domain"/>
</dbReference>
<reference evidence="3" key="1">
    <citation type="journal article" date="2013" name="Eukaryot. Cell">
        <title>Extremely Reduced Levels of Heterozygosity in the Vertebrate Pathogen Encephalitozoon cuniculi.</title>
        <authorList>
            <person name="Selman M."/>
            <person name="Sak B."/>
            <person name="Kvac M."/>
            <person name="Farinelli L."/>
            <person name="Weiss L.M."/>
            <person name="Corradi N."/>
        </authorList>
    </citation>
    <scope>NUCLEOTIDE SEQUENCE</scope>
</reference>
<dbReference type="SUPFAM" id="SSF74924">
    <property type="entry name" value="Cap-Gly domain"/>
    <property type="match status" value="1"/>
</dbReference>
<dbReference type="VEuPathDB" id="MicrosporidiaDB:AEWQ_060350"/>
<sequence>MSLLTVNDRLTLGDKFKGTVRYIGKIKSKDGKWIGLELDDPVGANDGSVNGVKYFHCKDRHGIFIRYEKIRGGLVCESKGMDGDGEVPQDRIHFYESKIRRLEETIEALKSTEKKEIVELRRENEEIKKIILSLRERIGSEEPERNGSLYSELKEFVKNSRRQVYDMVELVSDISEILNRNRSIQRSSVRECERHRVMFLVNGIIDGVLDENAGVVERLRREFVSIMKSHGINVE</sequence>
<dbReference type="VEuPathDB" id="MicrosporidiaDB:AEWD_060360"/>